<dbReference type="Proteomes" id="UP000002488">
    <property type="component" value="Unassembled WGS sequence"/>
</dbReference>
<dbReference type="EMBL" id="ACGJ01002406">
    <property type="protein sequence ID" value="EES99976.1"/>
    <property type="molecule type" value="Genomic_DNA"/>
</dbReference>
<dbReference type="InterPro" id="IPR043129">
    <property type="entry name" value="ATPase_NBD"/>
</dbReference>
<dbReference type="OrthoDB" id="498611at2759"/>
<dbReference type="AlphaFoldDB" id="C6LVH8"/>
<evidence type="ECO:0000256" key="3">
    <source>
        <dbReference type="ARBA" id="ARBA00022993"/>
    </source>
</evidence>
<proteinExistence type="predicted"/>
<dbReference type="InterPro" id="IPR004567">
    <property type="entry name" value="Type_II_PanK"/>
</dbReference>
<comment type="caution">
    <text evidence="4">The sequence shown here is derived from an EMBL/GenBank/DDBJ whole genome shotgun (WGS) entry which is preliminary data.</text>
</comment>
<keyword evidence="4" id="KW-0808">Transferase</keyword>
<evidence type="ECO:0000313" key="4">
    <source>
        <dbReference type="EMBL" id="EES99976.1"/>
    </source>
</evidence>
<keyword evidence="1" id="KW-0547">Nucleotide-binding</keyword>
<protein>
    <submittedName>
        <fullName evidence="4">Pantothenate kinase 4</fullName>
    </submittedName>
</protein>
<dbReference type="GO" id="GO:0004594">
    <property type="term" value="F:pantothenate kinase activity"/>
    <property type="evidence" value="ECO:0007669"/>
    <property type="project" value="TreeGrafter"/>
</dbReference>
<sequence length="361" mass="38580">MDCRDEPAMLTSPMVYADIGGSLVKVALLTPILQDEVPQKAPLPPHKVHKVCSNRNFEDNFCPHLTIECPSLGGTLFFYTFPVIHNLELFLSFLSAVYPADTLKGSCLHFTGGGALKYAELLKTATGANQVQYHDELQTIVGGLRLLSKLGLKEELQELTPSGLKPFSGVLNHFLLVQVGSGTSIVEVAANKATRIDGSALGGATFMGLSSCICGSNHGFKDLLEAAKRGNANSADLLVGDICDSTTYLDILGSDVLAACGGKMRTNSGDIDSTIASILRMLVINTVHISALNAKMTNATTILLSGGFMDSIDVTAGYYAEALSWYGHKNLKGLVVRHHAFLGVLGILTTLKGWFNADLRF</sequence>
<organism evidence="4 5">
    <name type="scientific">Giardia intestinalis (strain ATCC 50581 / GS clone H7)</name>
    <name type="common">Giardia lamblia</name>
    <dbReference type="NCBI Taxonomy" id="598745"/>
    <lineage>
        <taxon>Eukaryota</taxon>
        <taxon>Metamonada</taxon>
        <taxon>Diplomonadida</taxon>
        <taxon>Hexamitidae</taxon>
        <taxon>Giardiinae</taxon>
        <taxon>Giardia</taxon>
    </lineage>
</organism>
<evidence type="ECO:0000256" key="2">
    <source>
        <dbReference type="ARBA" id="ARBA00022840"/>
    </source>
</evidence>
<keyword evidence="4" id="KW-0418">Kinase</keyword>
<reference evidence="4 5" key="1">
    <citation type="journal article" date="2009" name="PLoS Pathog.">
        <title>Draft genome sequencing of giardia intestinalis assemblage B isolate GS: is human giardiasis caused by two different species?</title>
        <authorList>
            <person name="Franzen O."/>
            <person name="Jerlstrom-Hultqvist J."/>
            <person name="Castro E."/>
            <person name="Sherwood E."/>
            <person name="Ankarklev J."/>
            <person name="Reiner D.S."/>
            <person name="Palm D."/>
            <person name="Andersson J.O."/>
            <person name="Andersson B."/>
            <person name="Svard S.G."/>
        </authorList>
    </citation>
    <scope>NUCLEOTIDE SEQUENCE [LARGE SCALE GENOMIC DNA]</scope>
    <source>
        <strain evidence="5">ATCC 50581 / GS clone H7</strain>
    </source>
</reference>
<dbReference type="SUPFAM" id="SSF53067">
    <property type="entry name" value="Actin-like ATPase domain"/>
    <property type="match status" value="2"/>
</dbReference>
<dbReference type="Pfam" id="PF03630">
    <property type="entry name" value="Fumble"/>
    <property type="match status" value="1"/>
</dbReference>
<dbReference type="Gene3D" id="3.30.420.40">
    <property type="match status" value="1"/>
</dbReference>
<gene>
    <name evidence="4" type="ORF">GL50581_2784</name>
</gene>
<name>C6LVH8_GIAIB</name>
<evidence type="ECO:0000313" key="5">
    <source>
        <dbReference type="Proteomes" id="UP000002488"/>
    </source>
</evidence>
<dbReference type="Gene3D" id="3.30.420.510">
    <property type="match status" value="1"/>
</dbReference>
<dbReference type="VEuPathDB" id="GiardiaDB:GL50581_2784"/>
<dbReference type="OMA" id="NEDYEIH"/>
<keyword evidence="2" id="KW-0067">ATP-binding</keyword>
<dbReference type="GO" id="GO:0005829">
    <property type="term" value="C:cytosol"/>
    <property type="evidence" value="ECO:0007669"/>
    <property type="project" value="TreeGrafter"/>
</dbReference>
<accession>C6LVH8</accession>
<dbReference type="CDD" id="cd24086">
    <property type="entry name" value="ASKHA_NBD_PanK-II_euk"/>
    <property type="match status" value="1"/>
</dbReference>
<dbReference type="GO" id="GO:0005634">
    <property type="term" value="C:nucleus"/>
    <property type="evidence" value="ECO:0007669"/>
    <property type="project" value="TreeGrafter"/>
</dbReference>
<dbReference type="PANTHER" id="PTHR12280:SF20">
    <property type="entry name" value="4'-PHOSPHOPANTETHEINE PHOSPHATASE"/>
    <property type="match status" value="1"/>
</dbReference>
<evidence type="ECO:0000256" key="1">
    <source>
        <dbReference type="ARBA" id="ARBA00022741"/>
    </source>
</evidence>
<dbReference type="GO" id="GO:0015937">
    <property type="term" value="P:coenzyme A biosynthetic process"/>
    <property type="evidence" value="ECO:0007669"/>
    <property type="project" value="UniProtKB-KW"/>
</dbReference>
<keyword evidence="3" id="KW-0173">Coenzyme A biosynthesis</keyword>
<dbReference type="GO" id="GO:0005524">
    <property type="term" value="F:ATP binding"/>
    <property type="evidence" value="ECO:0007669"/>
    <property type="project" value="UniProtKB-KW"/>
</dbReference>
<dbReference type="PANTHER" id="PTHR12280">
    <property type="entry name" value="PANTOTHENATE KINASE"/>
    <property type="match status" value="1"/>
</dbReference>